<evidence type="ECO:0000256" key="6">
    <source>
        <dbReference type="ARBA" id="ARBA00022840"/>
    </source>
</evidence>
<dbReference type="PANTHER" id="PTHR24221:SF503">
    <property type="entry name" value="MITOCHONDRIAL POTASSIUM CHANNEL ATP-BINDING SUBUNIT"/>
    <property type="match status" value="1"/>
</dbReference>
<dbReference type="GO" id="GO:0005524">
    <property type="term" value="F:ATP binding"/>
    <property type="evidence" value="ECO:0007669"/>
    <property type="project" value="UniProtKB-KW"/>
</dbReference>
<protein>
    <submittedName>
        <fullName evidence="13">Abc transporter transmembrane region domain-containing protein</fullName>
    </submittedName>
</protein>
<dbReference type="InterPro" id="IPR039421">
    <property type="entry name" value="Type_1_exporter"/>
</dbReference>
<dbReference type="RefSeq" id="XP_067921584.1">
    <property type="nucleotide sequence ID" value="XM_068066436.1"/>
</dbReference>
<feature type="domain" description="ABC transmembrane type-1" evidence="12">
    <location>
        <begin position="901"/>
        <end position="1219"/>
    </location>
</feature>
<comment type="caution">
    <text evidence="13">The sequence shown here is derived from an EMBL/GenBank/DDBJ whole genome shotgun (WGS) entry which is preliminary data.</text>
</comment>
<feature type="compositionally biased region" description="Low complexity" evidence="9">
    <location>
        <begin position="81"/>
        <end position="91"/>
    </location>
</feature>
<keyword evidence="8 10" id="KW-0472">Membrane</keyword>
<feature type="transmembrane region" description="Helical" evidence="10">
    <location>
        <begin position="1045"/>
        <end position="1069"/>
    </location>
</feature>
<evidence type="ECO:0000256" key="7">
    <source>
        <dbReference type="ARBA" id="ARBA00022989"/>
    </source>
</evidence>
<evidence type="ECO:0000256" key="3">
    <source>
        <dbReference type="ARBA" id="ARBA00022475"/>
    </source>
</evidence>
<dbReference type="SMART" id="SM00382">
    <property type="entry name" value="AAA"/>
    <property type="match status" value="1"/>
</dbReference>
<feature type="compositionally biased region" description="Polar residues" evidence="9">
    <location>
        <begin position="27"/>
        <end position="40"/>
    </location>
</feature>
<sequence>MSPSHTPPSPSLRQPLVEDAERRRDSPSSLDNRSFQSQEDYLSDLQDDREAVSSLLLPPRKDEQGGGDKGQEREERHDEASSPLSSSFSLPQAACTASHLSQHQERLLLSMRSSQERVSSPHYNSISSCPYSNPPRAIMKEHHNFKSSCSLPPCSSSSSSSSSSRSYGKTPEDACPVSHTKERGRVKKTAISPLSDTSRDSRFSTRRNRKNDAVEGESSREKKGDILSSSSSSFSSPMEELHRTPVQSKKSRSQGRFLTSPASASPPPPSVFPSCSSPSSSSSSPIISSSRMCLPWSSSSCTASSSSSLLYQAYETERLERKRHIRNGMICAGLDLLLLLPLLATLVQTHRNTPFYSISHSLIDVAILHFSRALAIIYAFFRLMVGGGRGRWLNRKHRDRSLSVLIEEEEEIFAAACQGGDYLSDEEEGEDLREDQHLDGSEKKEEQEGEKFTGGTSLSDLLISTKKEEKRDRRRRRRKDRRPEEGHLKWGSEDEGKGGVRTIRRADLRNACSPGKQGELPSHDVEVYIHQTPETSSNRHDKTGSPSSLSSSQRTEEEGVREITPSSSSLSPFSSTSSSSSSTSVSSYPSPSQDLHSGEAKPCSVSSPSGGEAEEDVEQAYRVIGLAICLAEEEERQSGRRVETAKHRISISARILGVCFLCSILKAINFRFEAAFDLDSQLAGSLGIRLPLFFSPSLSTSSSSASSSSDSFFEGSHETRGAAEAADVSVYVEVLLLLLPLIEVIWAVLAPPLEALFLWRVRQHLIEERSLLHRRFLQLQQTQKSLQQEAELRRRNRRESIGEAGQTGLSTLEEEEGDGDKEEDTRRIPRGGSAAGGDNATEEEEEETFETVEFLKLLRPFFWPTGRSSFSSSSTSSRHQLSPPSFWESPFVLRSLAVSTFFCVGVSKGLTLISPLLLGAAAAAAARAAALFAAHHHQQALDRQGGVIGREVGGGEEGGGNGDAVAEARIAAQYVVGFACAAFGSKLFKEIQMLAYQKVQQAAYVEISGRTLSHLLSLPLEWHVKKQMGYVLRATDRGTDACSSLMTYLVLYLLPAIFECIAVCLVFIFHMRHRVLASLLFLSLTLYAWLTLKVTLWRRKWREAQNKSDSTYHQLAIDALTNFETVKMYNAEGYEVERYTKAVQDYQSLGTRIQASLSFLNSSQQAIVYATLVGGLCFTVQSISEGTMGVGDFVTVQMYLLNVFAPLNFLGTIYNVIVRSLADAQNLSHLLGTKPRIVDAPGAVSLVELLTHPAPPSSFSTSTAPASAPVTSGYTTPPGGETDKIEVSSHSLQHPMEDKNHNNRDDMTTYLLPPSSLTSQKRQGDIRIRSASPTRGEEEMIEYHHLQAPIKPLTVWPVGGLLPPPKLPYAPAIEFDNVYFSYYGDGSTRVKGSIRGVSLKIGPCTTCAFVGVSGSGKSTLTKLLMRLLEPDRGRILINGVDITLVTQESLRACIGMVPQDPVMFNATIYDNIAYARPSASFEEVEAAAEAAQILPSIRAMKDGWKTRVGERGLRLSGGERQRVAIARCLLRNPPIVMLDEATSSLDSVTEANIQRELLQLNNNRTALIVAHRLSTIMHADMICVMRAGRIVERGTHIELLTKKGVYFELWKAQQAKHEQEEEEEEEQTIEGGEGRGDEWQPSRQEMRTRQQEEKDKQEMGSNKQDKTQEEDTTCRYTTMTRRTAGEGRCPFLHR</sequence>
<dbReference type="PROSITE" id="PS50929">
    <property type="entry name" value="ABC_TM1F"/>
    <property type="match status" value="1"/>
</dbReference>
<evidence type="ECO:0000256" key="1">
    <source>
        <dbReference type="ARBA" id="ARBA00004651"/>
    </source>
</evidence>
<feature type="region of interest" description="Disordered" evidence="9">
    <location>
        <begin position="424"/>
        <end position="615"/>
    </location>
</feature>
<dbReference type="SUPFAM" id="SSF52540">
    <property type="entry name" value="P-loop containing nucleoside triphosphate hydrolases"/>
    <property type="match status" value="1"/>
</dbReference>
<feature type="compositionally biased region" description="Polar residues" evidence="9">
    <location>
        <begin position="111"/>
        <end position="131"/>
    </location>
</feature>
<dbReference type="Pfam" id="PF00005">
    <property type="entry name" value="ABC_tran"/>
    <property type="match status" value="1"/>
</dbReference>
<evidence type="ECO:0000256" key="4">
    <source>
        <dbReference type="ARBA" id="ARBA00022692"/>
    </source>
</evidence>
<comment type="subcellular location">
    <subcellularLocation>
        <location evidence="1">Cell membrane</location>
        <topology evidence="1">Multi-pass membrane protein</topology>
    </subcellularLocation>
</comment>
<evidence type="ECO:0000256" key="9">
    <source>
        <dbReference type="SAM" id="MobiDB-lite"/>
    </source>
</evidence>
<dbReference type="GO" id="GO:0016887">
    <property type="term" value="F:ATP hydrolysis activity"/>
    <property type="evidence" value="ECO:0007669"/>
    <property type="project" value="InterPro"/>
</dbReference>
<evidence type="ECO:0000256" key="8">
    <source>
        <dbReference type="ARBA" id="ARBA00023136"/>
    </source>
</evidence>
<dbReference type="Proteomes" id="UP000221165">
    <property type="component" value="Unassembled WGS sequence"/>
</dbReference>
<feature type="compositionally biased region" description="Basic and acidic residues" evidence="9">
    <location>
        <begin position="1632"/>
        <end position="1673"/>
    </location>
</feature>
<accession>A0A2C6KUM6</accession>
<dbReference type="Gene3D" id="3.40.50.300">
    <property type="entry name" value="P-loop containing nucleotide triphosphate hydrolases"/>
    <property type="match status" value="1"/>
</dbReference>
<keyword evidence="3" id="KW-1003">Cell membrane</keyword>
<dbReference type="InterPro" id="IPR017871">
    <property type="entry name" value="ABC_transporter-like_CS"/>
</dbReference>
<organism evidence="13 14">
    <name type="scientific">Cystoisospora suis</name>
    <dbReference type="NCBI Taxonomy" id="483139"/>
    <lineage>
        <taxon>Eukaryota</taxon>
        <taxon>Sar</taxon>
        <taxon>Alveolata</taxon>
        <taxon>Apicomplexa</taxon>
        <taxon>Conoidasida</taxon>
        <taxon>Coccidia</taxon>
        <taxon>Eucoccidiorida</taxon>
        <taxon>Eimeriorina</taxon>
        <taxon>Sarcocystidae</taxon>
        <taxon>Cystoisospora</taxon>
    </lineage>
</organism>
<dbReference type="InterPro" id="IPR027417">
    <property type="entry name" value="P-loop_NTPase"/>
</dbReference>
<feature type="compositionally biased region" description="Low complexity" evidence="9">
    <location>
        <begin position="147"/>
        <end position="166"/>
    </location>
</feature>
<keyword evidence="4 10" id="KW-0812">Transmembrane</keyword>
<feature type="region of interest" description="Disordered" evidence="9">
    <location>
        <begin position="1"/>
        <end position="276"/>
    </location>
</feature>
<dbReference type="InterPro" id="IPR003439">
    <property type="entry name" value="ABC_transporter-like_ATP-bd"/>
</dbReference>
<feature type="region of interest" description="Disordered" evidence="9">
    <location>
        <begin position="1257"/>
        <end position="1326"/>
    </location>
</feature>
<evidence type="ECO:0000313" key="13">
    <source>
        <dbReference type="EMBL" id="PHJ19892.1"/>
    </source>
</evidence>
<feature type="region of interest" description="Disordered" evidence="9">
    <location>
        <begin position="1615"/>
        <end position="1694"/>
    </location>
</feature>
<dbReference type="PROSITE" id="PS00211">
    <property type="entry name" value="ABC_TRANSPORTER_1"/>
    <property type="match status" value="1"/>
</dbReference>
<feature type="compositionally biased region" description="Basic and acidic residues" evidence="9">
    <location>
        <begin position="59"/>
        <end position="80"/>
    </location>
</feature>
<feature type="compositionally biased region" description="Acidic residues" evidence="9">
    <location>
        <begin position="424"/>
        <end position="433"/>
    </location>
</feature>
<evidence type="ECO:0000259" key="11">
    <source>
        <dbReference type="PROSITE" id="PS50893"/>
    </source>
</evidence>
<dbReference type="VEuPathDB" id="ToxoDB:CSUI_006272"/>
<dbReference type="InterPro" id="IPR036640">
    <property type="entry name" value="ABC1_TM_sf"/>
</dbReference>
<feature type="region of interest" description="Disordered" evidence="9">
    <location>
        <begin position="788"/>
        <end position="846"/>
    </location>
</feature>
<feature type="compositionally biased region" description="Basic and acidic residues" evidence="9">
    <location>
        <begin position="434"/>
        <end position="451"/>
    </location>
</feature>
<keyword evidence="14" id="KW-1185">Reference proteome</keyword>
<name>A0A2C6KUM6_9APIC</name>
<feature type="transmembrane region" description="Helical" evidence="10">
    <location>
        <begin position="1075"/>
        <end position="1092"/>
    </location>
</feature>
<evidence type="ECO:0000256" key="5">
    <source>
        <dbReference type="ARBA" id="ARBA00022741"/>
    </source>
</evidence>
<dbReference type="FunFam" id="3.40.50.300:FF:000221">
    <property type="entry name" value="Multidrug ABC transporter ATP-binding protein"/>
    <property type="match status" value="1"/>
</dbReference>
<feature type="compositionally biased region" description="Low complexity" evidence="9">
    <location>
        <begin position="1257"/>
        <end position="1272"/>
    </location>
</feature>
<dbReference type="GeneID" id="94429647"/>
<keyword evidence="7 10" id="KW-1133">Transmembrane helix</keyword>
<feature type="domain" description="ABC transporter" evidence="11">
    <location>
        <begin position="1373"/>
        <end position="1612"/>
    </location>
</feature>
<gene>
    <name evidence="13" type="ORF">CSUI_006272</name>
</gene>
<dbReference type="CDD" id="cd18560">
    <property type="entry name" value="ABC_6TM_ATM1_ABCB7_HMT1_ABCB6"/>
    <property type="match status" value="1"/>
</dbReference>
<dbReference type="EMBL" id="MIGC01003135">
    <property type="protein sequence ID" value="PHJ19892.1"/>
    <property type="molecule type" value="Genomic_DNA"/>
</dbReference>
<dbReference type="GO" id="GO:0140359">
    <property type="term" value="F:ABC-type transporter activity"/>
    <property type="evidence" value="ECO:0007669"/>
    <property type="project" value="InterPro"/>
</dbReference>
<feature type="compositionally biased region" description="Acidic residues" evidence="9">
    <location>
        <begin position="812"/>
        <end position="822"/>
    </location>
</feature>
<feature type="compositionally biased region" description="Basic and acidic residues" evidence="9">
    <location>
        <begin position="210"/>
        <end position="225"/>
    </location>
</feature>
<dbReference type="SUPFAM" id="SSF90123">
    <property type="entry name" value="ABC transporter transmembrane region"/>
    <property type="match status" value="1"/>
</dbReference>
<dbReference type="InterPro" id="IPR003593">
    <property type="entry name" value="AAA+_ATPase"/>
</dbReference>
<feature type="compositionally biased region" description="Polar residues" evidence="9">
    <location>
        <begin position="544"/>
        <end position="553"/>
    </location>
</feature>
<evidence type="ECO:0000259" key="12">
    <source>
        <dbReference type="PROSITE" id="PS50929"/>
    </source>
</evidence>
<dbReference type="PANTHER" id="PTHR24221">
    <property type="entry name" value="ATP-BINDING CASSETTE SUB-FAMILY B"/>
    <property type="match status" value="1"/>
</dbReference>
<feature type="compositionally biased region" description="Basic and acidic residues" evidence="9">
    <location>
        <begin position="790"/>
        <end position="801"/>
    </location>
</feature>
<reference evidence="13 14" key="1">
    <citation type="journal article" date="2017" name="Int. J. Parasitol.">
        <title>The genome of the protozoan parasite Cystoisospora suis and a reverse vaccinology approach to identify vaccine candidates.</title>
        <authorList>
            <person name="Palmieri N."/>
            <person name="Shrestha A."/>
            <person name="Ruttkowski B."/>
            <person name="Beck T."/>
            <person name="Vogl C."/>
            <person name="Tomley F."/>
            <person name="Blake D.P."/>
            <person name="Joachim A."/>
        </authorList>
    </citation>
    <scope>NUCLEOTIDE SEQUENCE [LARGE SCALE GENOMIC DNA]</scope>
    <source>
        <strain evidence="13 14">Wien I</strain>
    </source>
</reference>
<evidence type="ECO:0000256" key="10">
    <source>
        <dbReference type="SAM" id="Phobius"/>
    </source>
</evidence>
<dbReference type="Pfam" id="PF00664">
    <property type="entry name" value="ABC_membrane"/>
    <property type="match status" value="1"/>
</dbReference>
<feature type="compositionally biased region" description="Basic and acidic residues" evidence="9">
    <location>
        <begin position="481"/>
        <end position="508"/>
    </location>
</feature>
<feature type="compositionally biased region" description="Basic and acidic residues" evidence="9">
    <location>
        <begin position="1295"/>
        <end position="1307"/>
    </location>
</feature>
<feature type="compositionally biased region" description="Pro residues" evidence="9">
    <location>
        <begin position="1"/>
        <end position="10"/>
    </location>
</feature>
<proteinExistence type="predicted"/>
<keyword evidence="2" id="KW-0813">Transport</keyword>
<dbReference type="OrthoDB" id="6500128at2759"/>
<evidence type="ECO:0000256" key="2">
    <source>
        <dbReference type="ARBA" id="ARBA00022448"/>
    </source>
</evidence>
<keyword evidence="6" id="KW-0067">ATP-binding</keyword>
<keyword evidence="5" id="KW-0547">Nucleotide-binding</keyword>
<dbReference type="GO" id="GO:0005886">
    <property type="term" value="C:plasma membrane"/>
    <property type="evidence" value="ECO:0007669"/>
    <property type="project" value="UniProtKB-SubCell"/>
</dbReference>
<feature type="compositionally biased region" description="Low complexity" evidence="9">
    <location>
        <begin position="564"/>
        <end position="592"/>
    </location>
</feature>
<evidence type="ECO:0000313" key="14">
    <source>
        <dbReference type="Proteomes" id="UP000221165"/>
    </source>
</evidence>
<dbReference type="Gene3D" id="1.20.1560.10">
    <property type="entry name" value="ABC transporter type 1, transmembrane domain"/>
    <property type="match status" value="2"/>
</dbReference>
<dbReference type="PROSITE" id="PS50893">
    <property type="entry name" value="ABC_TRANSPORTER_2"/>
    <property type="match status" value="1"/>
</dbReference>
<dbReference type="InterPro" id="IPR011527">
    <property type="entry name" value="ABC1_TM_dom"/>
</dbReference>